<feature type="chain" id="PRO_5011504130" evidence="1">
    <location>
        <begin position="20"/>
        <end position="108"/>
    </location>
</feature>
<evidence type="ECO:0000256" key="1">
    <source>
        <dbReference type="SAM" id="SignalP"/>
    </source>
</evidence>
<gene>
    <name evidence="2" type="ORF">SAMN02799615_03030</name>
</gene>
<accession>A0A1I2HIP3</accession>
<dbReference type="EMBL" id="FONH01000012">
    <property type="protein sequence ID" value="SFF29579.1"/>
    <property type="molecule type" value="Genomic_DNA"/>
</dbReference>
<evidence type="ECO:0000313" key="3">
    <source>
        <dbReference type="Proteomes" id="UP000199477"/>
    </source>
</evidence>
<feature type="signal peptide" evidence="1">
    <location>
        <begin position="1"/>
        <end position="19"/>
    </location>
</feature>
<dbReference type="AlphaFoldDB" id="A0A1I2HIP3"/>
<evidence type="ECO:0000313" key="2">
    <source>
        <dbReference type="EMBL" id="SFF29579.1"/>
    </source>
</evidence>
<name>A0A1I2HIP3_9GAMM</name>
<protein>
    <submittedName>
        <fullName evidence="2">Uncharacterized protein</fullName>
    </submittedName>
</protein>
<dbReference type="RefSeq" id="WP_026633742.1">
    <property type="nucleotide sequence ID" value="NZ_FONH01000012.1"/>
</dbReference>
<keyword evidence="3" id="KW-1185">Reference proteome</keyword>
<organism evidence="2 3">
    <name type="scientific">Dyella marensis</name>
    <dbReference type="NCBI Taxonomy" id="500610"/>
    <lineage>
        <taxon>Bacteria</taxon>
        <taxon>Pseudomonadati</taxon>
        <taxon>Pseudomonadota</taxon>
        <taxon>Gammaproteobacteria</taxon>
        <taxon>Lysobacterales</taxon>
        <taxon>Rhodanobacteraceae</taxon>
        <taxon>Dyella</taxon>
    </lineage>
</organism>
<reference evidence="3" key="1">
    <citation type="submission" date="2016-10" db="EMBL/GenBank/DDBJ databases">
        <authorList>
            <person name="Varghese N."/>
            <person name="Submissions S."/>
        </authorList>
    </citation>
    <scope>NUCLEOTIDE SEQUENCE [LARGE SCALE GENOMIC DNA]</scope>
    <source>
        <strain evidence="3">UNC178MFTsu3.1</strain>
    </source>
</reference>
<keyword evidence="1" id="KW-0732">Signal</keyword>
<sequence>MKKSLLLVLLMAASSTAAAQGFYMPIPYYGNNPYLFCTIGVPTDCWAPISPMTGAFTVTNPYCFNPVSAGLYATVCPQAFIGGGSASNLGSAPKVAEAGGDAASTDTN</sequence>
<proteinExistence type="predicted"/>
<dbReference type="Proteomes" id="UP000199477">
    <property type="component" value="Unassembled WGS sequence"/>
</dbReference>